<dbReference type="GO" id="GO:0005886">
    <property type="term" value="C:plasma membrane"/>
    <property type="evidence" value="ECO:0007669"/>
    <property type="project" value="UniProtKB-SubCell"/>
</dbReference>
<dbReference type="OrthoDB" id="9808936at2"/>
<dbReference type="Gene3D" id="3.40.50.2000">
    <property type="entry name" value="Glycogen Phosphorylase B"/>
    <property type="match status" value="2"/>
</dbReference>
<dbReference type="InterPro" id="IPR006009">
    <property type="entry name" value="GlcNAc_MurG"/>
</dbReference>
<dbReference type="GO" id="GO:0051991">
    <property type="term" value="F:UDP-N-acetyl-D-glucosamine:N-acetylmuramoyl-L-alanyl-D-glutamyl-meso-2,6-diaminopimelyl-D-alanyl-D-alanine-diphosphoundecaprenol 4-beta-N-acetylglucosaminlytransferase activity"/>
    <property type="evidence" value="ECO:0007669"/>
    <property type="project" value="RHEA"/>
</dbReference>
<dbReference type="SUPFAM" id="SSF53756">
    <property type="entry name" value="UDP-Glycosyltransferase/glycogen phosphorylase"/>
    <property type="match status" value="1"/>
</dbReference>
<feature type="binding site" evidence="10">
    <location>
        <position position="125"/>
    </location>
    <ligand>
        <name>UDP-N-acetyl-alpha-D-glucosamine</name>
        <dbReference type="ChEBI" id="CHEBI:57705"/>
    </ligand>
</feature>
<comment type="function">
    <text evidence="10">Cell wall formation. Catalyzes the transfer of a GlcNAc subunit on undecaprenyl-pyrophosphoryl-MurNAc-pentapeptide (lipid intermediate I) to form undecaprenyl-pyrophosphoryl-MurNAc-(pentapeptide)GlcNAc (lipid intermediate II).</text>
</comment>
<evidence type="ECO:0000256" key="10">
    <source>
        <dbReference type="HAMAP-Rule" id="MF_00033"/>
    </source>
</evidence>
<evidence type="ECO:0000256" key="1">
    <source>
        <dbReference type="ARBA" id="ARBA00022475"/>
    </source>
</evidence>
<keyword evidence="1 10" id="KW-1003">Cell membrane</keyword>
<evidence type="ECO:0000256" key="8">
    <source>
        <dbReference type="ARBA" id="ARBA00023306"/>
    </source>
</evidence>
<feature type="binding site" evidence="10">
    <location>
        <position position="286"/>
    </location>
    <ligand>
        <name>UDP-N-acetyl-alpha-D-glucosamine</name>
        <dbReference type="ChEBI" id="CHEBI:57705"/>
    </ligand>
</feature>
<organism evidence="13 14">
    <name type="scientific">Buchnera aphidicola</name>
    <name type="common">Artemisaphis artemisicola</name>
    <dbReference type="NCBI Taxonomy" id="1241836"/>
    <lineage>
        <taxon>Bacteria</taxon>
        <taxon>Pseudomonadati</taxon>
        <taxon>Pseudomonadota</taxon>
        <taxon>Gammaproteobacteria</taxon>
        <taxon>Enterobacterales</taxon>
        <taxon>Erwiniaceae</taxon>
        <taxon>Buchnera</taxon>
    </lineage>
</organism>
<dbReference type="CDD" id="cd03785">
    <property type="entry name" value="GT28_MurG"/>
    <property type="match status" value="1"/>
</dbReference>
<dbReference type="PANTHER" id="PTHR21015:SF22">
    <property type="entry name" value="GLYCOSYLTRANSFERASE"/>
    <property type="match status" value="1"/>
</dbReference>
<feature type="domain" description="Glycosyl transferase family 28 C-terminal" evidence="12">
    <location>
        <begin position="183"/>
        <end position="331"/>
    </location>
</feature>
<keyword evidence="4 10" id="KW-0808">Transferase</keyword>
<feature type="binding site" evidence="10">
    <location>
        <position position="189"/>
    </location>
    <ligand>
        <name>UDP-N-acetyl-alpha-D-glucosamine</name>
        <dbReference type="ChEBI" id="CHEBI:57705"/>
    </ligand>
</feature>
<reference evidence="13 14" key="2">
    <citation type="submission" date="2019-05" db="EMBL/GenBank/DDBJ databases">
        <title>Genome evolution of the obligate endosymbiont Buchnera aphidicola.</title>
        <authorList>
            <person name="Moran N.A."/>
        </authorList>
    </citation>
    <scope>NUCLEOTIDE SEQUENCE [LARGE SCALE GENOMIC DNA]</scope>
    <source>
        <strain evidence="13 14">Aar</strain>
    </source>
</reference>
<dbReference type="GO" id="GO:0005975">
    <property type="term" value="P:carbohydrate metabolic process"/>
    <property type="evidence" value="ECO:0007669"/>
    <property type="project" value="InterPro"/>
</dbReference>
<keyword evidence="6 10" id="KW-0573">Peptidoglycan synthesis</keyword>
<dbReference type="EMBL" id="CP034900">
    <property type="protein sequence ID" value="QCI16249.1"/>
    <property type="molecule type" value="Genomic_DNA"/>
</dbReference>
<keyword evidence="5 10" id="KW-0133">Cell shape</keyword>
<keyword evidence="7 10" id="KW-0472">Membrane</keyword>
<evidence type="ECO:0000256" key="7">
    <source>
        <dbReference type="ARBA" id="ARBA00023136"/>
    </source>
</evidence>
<feature type="binding site" evidence="10">
    <location>
        <begin position="13"/>
        <end position="15"/>
    </location>
    <ligand>
        <name>UDP-N-acetyl-alpha-D-glucosamine</name>
        <dbReference type="ChEBI" id="CHEBI:57705"/>
    </ligand>
</feature>
<evidence type="ECO:0000256" key="6">
    <source>
        <dbReference type="ARBA" id="ARBA00022984"/>
    </source>
</evidence>
<feature type="binding site" evidence="10">
    <location>
        <position position="242"/>
    </location>
    <ligand>
        <name>UDP-N-acetyl-alpha-D-glucosamine</name>
        <dbReference type="ChEBI" id="CHEBI:57705"/>
    </ligand>
</feature>
<comment type="subcellular location">
    <subcellularLocation>
        <location evidence="10">Cell membrane</location>
        <topology evidence="10">Peripheral membrane protein</topology>
        <orientation evidence="10">Cytoplasmic side</orientation>
    </subcellularLocation>
</comment>
<feature type="domain" description="Glycosyltransferase family 28 N-terminal" evidence="11">
    <location>
        <begin position="6"/>
        <end position="141"/>
    </location>
</feature>
<sequence>MLPKKIIILAGGSGGHVFPALTIARCLIKKGWHINWIGTRNKIESEIVPQYGIKIHFIKIKGLRNASLKNLIFSPIYILSAYYQVKKIIKKWSPDIVLGMGGYVSGPGGVAAWNSNIPLILHEQNKIAGITNRWLSKISTKNIQASPGALTDAEVVGNPVCQSILDIPLPENRFKNRNGPLRVLVIGGSQGASILNYIIPKVSLLLREKIIVWHQTGYSAFQETKKTYQQNGLNNNIVTCFIKNIAYAYEWADIVVCRSGALTVSEISIVGLAAIFVPYPHKDKQQHHNAKELEKIGAAKIIDQSNFNISLMVSILNSLDRKKLFIMSKKAYSLGIRDSTIKIADIIDGITQNNINLTC</sequence>
<dbReference type="UniPathway" id="UPA00219"/>
<comment type="caution">
    <text evidence="10">Lacks conserved residue(s) required for the propagation of feature annotation.</text>
</comment>
<evidence type="ECO:0000313" key="14">
    <source>
        <dbReference type="Proteomes" id="UP000298654"/>
    </source>
</evidence>
<comment type="similarity">
    <text evidence="10">Belongs to the glycosyltransferase 28 family. MurG subfamily.</text>
</comment>
<proteinExistence type="inferred from homology"/>
<feature type="binding site" evidence="10">
    <location>
        <begin position="261"/>
        <end position="266"/>
    </location>
    <ligand>
        <name>UDP-N-acetyl-alpha-D-glucosamine</name>
        <dbReference type="ChEBI" id="CHEBI:57705"/>
    </ligand>
</feature>
<dbReference type="InterPro" id="IPR004276">
    <property type="entry name" value="GlycoTrans_28_N"/>
</dbReference>
<dbReference type="AlphaFoldDB" id="A0A4D6XKN3"/>
<reference evidence="13 14" key="1">
    <citation type="submission" date="2018-12" db="EMBL/GenBank/DDBJ databases">
        <authorList>
            <person name="Chong R.A."/>
        </authorList>
    </citation>
    <scope>NUCLEOTIDE SEQUENCE [LARGE SCALE GENOMIC DNA]</scope>
    <source>
        <strain evidence="13 14">Aar</strain>
    </source>
</reference>
<dbReference type="InterPro" id="IPR007235">
    <property type="entry name" value="Glyco_trans_28_C"/>
</dbReference>
<dbReference type="Pfam" id="PF03033">
    <property type="entry name" value="Glyco_transf_28"/>
    <property type="match status" value="1"/>
</dbReference>
<accession>A0A4D6XKN3</accession>
<evidence type="ECO:0000313" key="13">
    <source>
        <dbReference type="EMBL" id="QCI16249.1"/>
    </source>
</evidence>
<evidence type="ECO:0000256" key="3">
    <source>
        <dbReference type="ARBA" id="ARBA00022676"/>
    </source>
</evidence>
<gene>
    <name evidence="10 13" type="primary">murG</name>
    <name evidence="13" type="ORF">D9V59_01075</name>
</gene>
<dbReference type="GO" id="GO:0008360">
    <property type="term" value="P:regulation of cell shape"/>
    <property type="evidence" value="ECO:0007669"/>
    <property type="project" value="UniProtKB-KW"/>
</dbReference>
<keyword evidence="2 10" id="KW-0132">Cell division</keyword>
<evidence type="ECO:0000256" key="9">
    <source>
        <dbReference type="ARBA" id="ARBA00023316"/>
    </source>
</evidence>
<evidence type="ECO:0000256" key="5">
    <source>
        <dbReference type="ARBA" id="ARBA00022960"/>
    </source>
</evidence>
<comment type="catalytic activity">
    <reaction evidence="10">
        <text>di-trans,octa-cis-undecaprenyl diphospho-N-acetyl-alpha-D-muramoyl-L-alanyl-D-glutamyl-meso-2,6-diaminopimeloyl-D-alanyl-D-alanine + UDP-N-acetyl-alpha-D-glucosamine = di-trans,octa-cis-undecaprenyl diphospho-[N-acetyl-alpha-D-glucosaminyl-(1-&gt;4)]-N-acetyl-alpha-D-muramoyl-L-alanyl-D-glutamyl-meso-2,6-diaminopimeloyl-D-alanyl-D-alanine + UDP + H(+)</text>
        <dbReference type="Rhea" id="RHEA:31227"/>
        <dbReference type="ChEBI" id="CHEBI:15378"/>
        <dbReference type="ChEBI" id="CHEBI:57705"/>
        <dbReference type="ChEBI" id="CHEBI:58223"/>
        <dbReference type="ChEBI" id="CHEBI:61387"/>
        <dbReference type="ChEBI" id="CHEBI:61388"/>
        <dbReference type="EC" id="2.4.1.227"/>
    </reaction>
</comment>
<keyword evidence="9 10" id="KW-0961">Cell wall biogenesis/degradation</keyword>
<dbReference type="RefSeq" id="WP_158364980.1">
    <property type="nucleotide sequence ID" value="NZ_CP034900.1"/>
</dbReference>
<dbReference type="GO" id="GO:0009252">
    <property type="term" value="P:peptidoglycan biosynthetic process"/>
    <property type="evidence" value="ECO:0007669"/>
    <property type="project" value="UniProtKB-UniRule"/>
</dbReference>
<dbReference type="Proteomes" id="UP000298654">
    <property type="component" value="Chromosome"/>
</dbReference>
<evidence type="ECO:0000256" key="2">
    <source>
        <dbReference type="ARBA" id="ARBA00022618"/>
    </source>
</evidence>
<dbReference type="Pfam" id="PF04101">
    <property type="entry name" value="Glyco_tran_28_C"/>
    <property type="match status" value="1"/>
</dbReference>
<dbReference type="GO" id="GO:0071555">
    <property type="term" value="P:cell wall organization"/>
    <property type="evidence" value="ECO:0007669"/>
    <property type="project" value="UniProtKB-KW"/>
</dbReference>
<evidence type="ECO:0000259" key="12">
    <source>
        <dbReference type="Pfam" id="PF04101"/>
    </source>
</evidence>
<dbReference type="GO" id="GO:0050511">
    <property type="term" value="F:undecaprenyldiphospho-muramoylpentapeptide beta-N-acetylglucosaminyltransferase activity"/>
    <property type="evidence" value="ECO:0007669"/>
    <property type="project" value="UniProtKB-UniRule"/>
</dbReference>
<dbReference type="HAMAP" id="MF_00033">
    <property type="entry name" value="MurG"/>
    <property type="match status" value="1"/>
</dbReference>
<name>A0A4D6XKN3_9GAMM</name>
<dbReference type="EC" id="2.4.1.227" evidence="10"/>
<protein>
    <recommendedName>
        <fullName evidence="10">UDP-N-acetylglucosamine--N-acetylmuramyl-(pentapeptide) pyrophosphoryl-undecaprenol N-acetylglucosamine transferase</fullName>
        <ecNumber evidence="10">2.4.1.227</ecNumber>
    </recommendedName>
    <alternativeName>
        <fullName evidence="10">Undecaprenyl-PP-MurNAc-pentapeptide-UDPGlcNAc GlcNAc transferase</fullName>
    </alternativeName>
</protein>
<keyword evidence="3 10" id="KW-0328">Glycosyltransferase</keyword>
<evidence type="ECO:0000256" key="4">
    <source>
        <dbReference type="ARBA" id="ARBA00022679"/>
    </source>
</evidence>
<keyword evidence="8 10" id="KW-0131">Cell cycle</keyword>
<dbReference type="NCBIfam" id="TIGR01133">
    <property type="entry name" value="murG"/>
    <property type="match status" value="1"/>
</dbReference>
<dbReference type="GO" id="GO:0051301">
    <property type="term" value="P:cell division"/>
    <property type="evidence" value="ECO:0007669"/>
    <property type="project" value="UniProtKB-KW"/>
</dbReference>
<comment type="pathway">
    <text evidence="10">Cell wall biogenesis; peptidoglycan biosynthesis.</text>
</comment>
<evidence type="ECO:0000259" key="11">
    <source>
        <dbReference type="Pfam" id="PF03033"/>
    </source>
</evidence>
<dbReference type="PANTHER" id="PTHR21015">
    <property type="entry name" value="UDP-N-ACETYLGLUCOSAMINE--N-ACETYLMURAMYL-(PENTAPEPTIDE) PYROPHOSPHORYL-UNDECAPRENOL N-ACETYLGLUCOSAMINE TRANSFERASE 1"/>
    <property type="match status" value="1"/>
</dbReference>